<evidence type="ECO:0000313" key="2">
    <source>
        <dbReference type="EMBL" id="SKA72063.1"/>
    </source>
</evidence>
<accession>A0A1T4W4A8</accession>
<protein>
    <submittedName>
        <fullName evidence="2">Uncharacterized protein</fullName>
    </submittedName>
</protein>
<gene>
    <name evidence="2" type="ORF">SAMN02745111_02285</name>
</gene>
<dbReference type="RefSeq" id="WP_078767108.1">
    <property type="nucleotide sequence ID" value="NZ_FUXZ01000017.1"/>
</dbReference>
<keyword evidence="1" id="KW-0812">Transmembrane</keyword>
<sequence length="73" mass="8184">MAMDNVFTKLLLRVLVAGYIIFMSVKLLTSSDTGDNQTVFTIIAIFFIFASGAFIVYAILDYFKKKDSNDSDN</sequence>
<dbReference type="Proteomes" id="UP000190814">
    <property type="component" value="Unassembled WGS sequence"/>
</dbReference>
<proteinExistence type="predicted"/>
<evidence type="ECO:0000313" key="3">
    <source>
        <dbReference type="Proteomes" id="UP000190814"/>
    </source>
</evidence>
<feature type="transmembrane region" description="Helical" evidence="1">
    <location>
        <begin position="40"/>
        <end position="60"/>
    </location>
</feature>
<dbReference type="EMBL" id="FUXZ01000017">
    <property type="protein sequence ID" value="SKA72063.1"/>
    <property type="molecule type" value="Genomic_DNA"/>
</dbReference>
<keyword evidence="1" id="KW-0472">Membrane</keyword>
<dbReference type="AlphaFoldDB" id="A0A1T4W4A8"/>
<name>A0A1T4W4A8_9FIRM</name>
<keyword evidence="3" id="KW-1185">Reference proteome</keyword>
<evidence type="ECO:0000256" key="1">
    <source>
        <dbReference type="SAM" id="Phobius"/>
    </source>
</evidence>
<dbReference type="STRING" id="39495.SAMN02745111_02285"/>
<keyword evidence="1" id="KW-1133">Transmembrane helix</keyword>
<reference evidence="2 3" key="1">
    <citation type="submission" date="2017-02" db="EMBL/GenBank/DDBJ databases">
        <authorList>
            <person name="Peterson S.W."/>
        </authorList>
    </citation>
    <scope>NUCLEOTIDE SEQUENCE [LARGE SCALE GENOMIC DNA]</scope>
    <source>
        <strain evidence="2 3">ATCC 35992</strain>
    </source>
</reference>
<organism evidence="2 3">
    <name type="scientific">Eubacterium uniforme</name>
    <dbReference type="NCBI Taxonomy" id="39495"/>
    <lineage>
        <taxon>Bacteria</taxon>
        <taxon>Bacillati</taxon>
        <taxon>Bacillota</taxon>
        <taxon>Clostridia</taxon>
        <taxon>Eubacteriales</taxon>
        <taxon>Eubacteriaceae</taxon>
        <taxon>Eubacterium</taxon>
    </lineage>
</organism>
<feature type="transmembrane region" description="Helical" evidence="1">
    <location>
        <begin position="10"/>
        <end position="28"/>
    </location>
</feature>